<dbReference type="PANTHER" id="PTHR42194">
    <property type="entry name" value="UPF0276 PROTEIN HI_1600"/>
    <property type="match status" value="1"/>
</dbReference>
<dbReference type="AlphaFoldDB" id="A0A0W0Y3S7"/>
<gene>
    <name evidence="2" type="ORF">Lqui_0278</name>
</gene>
<dbReference type="OrthoDB" id="9763101at2"/>
<sequence>MENKNSAHTSGMGLGLRPDHYQYILERHPDIDCFEILTENYLVDGGRPLYYLDKIREHYPMSMHGVSLSIGNVDPLNEQYLKRVKQLADRIQVKWISDHLCWTGAHQRNMHDLLPLPYTEEMISHIVKRVRYVQDFYQRPLLLENVSSYISYQASEMTEWEFLTEIANRADCLILLDINNIYVSAFNHGFDALTYIDSIPVNRVQQFHLAGHLNCEDYIIDTHDHPIIPEVWELYAAAVKRFGNVSTIIERDDNIPPFEELMQELDYARTIKLNSLSPIKARLEHEI</sequence>
<evidence type="ECO:0000256" key="1">
    <source>
        <dbReference type="HAMAP-Rule" id="MF_00697"/>
    </source>
</evidence>
<dbReference type="NCBIfam" id="NF003818">
    <property type="entry name" value="PRK05409.1"/>
    <property type="match status" value="1"/>
</dbReference>
<organism evidence="2 3">
    <name type="scientific">Legionella quinlivanii</name>
    <dbReference type="NCBI Taxonomy" id="45073"/>
    <lineage>
        <taxon>Bacteria</taxon>
        <taxon>Pseudomonadati</taxon>
        <taxon>Pseudomonadota</taxon>
        <taxon>Gammaproteobacteria</taxon>
        <taxon>Legionellales</taxon>
        <taxon>Legionellaceae</taxon>
        <taxon>Legionella</taxon>
    </lineage>
</organism>
<proteinExistence type="inferred from homology"/>
<evidence type="ECO:0000313" key="2">
    <source>
        <dbReference type="EMBL" id="KTD51434.1"/>
    </source>
</evidence>
<dbReference type="Proteomes" id="UP000054618">
    <property type="component" value="Unassembled WGS sequence"/>
</dbReference>
<dbReference type="InterPro" id="IPR007801">
    <property type="entry name" value="MbnB/TglH/ChrH"/>
</dbReference>
<evidence type="ECO:0000313" key="3">
    <source>
        <dbReference type="Proteomes" id="UP000054618"/>
    </source>
</evidence>
<dbReference type="PATRIC" id="fig|45073.5.peg.295"/>
<keyword evidence="3" id="KW-1185">Reference proteome</keyword>
<dbReference type="Pfam" id="PF05114">
    <property type="entry name" value="MbnB_TglH_ChrH"/>
    <property type="match status" value="1"/>
</dbReference>
<dbReference type="InterPro" id="IPR036237">
    <property type="entry name" value="Xyl_isomerase-like_sf"/>
</dbReference>
<dbReference type="STRING" id="45073.Lqui_0278"/>
<reference evidence="2 3" key="1">
    <citation type="submission" date="2015-11" db="EMBL/GenBank/DDBJ databases">
        <title>Genomic analysis of 38 Legionella species identifies large and diverse effector repertoires.</title>
        <authorList>
            <person name="Burstein D."/>
            <person name="Amaro F."/>
            <person name="Zusman T."/>
            <person name="Lifshitz Z."/>
            <person name="Cohen O."/>
            <person name="Gilbert J.A."/>
            <person name="Pupko T."/>
            <person name="Shuman H.A."/>
            <person name="Segal G."/>
        </authorList>
    </citation>
    <scope>NUCLEOTIDE SEQUENCE [LARGE SCALE GENOMIC DNA]</scope>
    <source>
        <strain evidence="2 3">CDC#1442-AUS-E</strain>
    </source>
</reference>
<name>A0A0W0Y3S7_9GAMM</name>
<comment type="caution">
    <text evidence="2">The sequence shown here is derived from an EMBL/GenBank/DDBJ whole genome shotgun (WGS) entry which is preliminary data.</text>
</comment>
<dbReference type="SUPFAM" id="SSF51658">
    <property type="entry name" value="Xylose isomerase-like"/>
    <property type="match status" value="1"/>
</dbReference>
<dbReference type="RefSeq" id="WP_058506415.1">
    <property type="nucleotide sequence ID" value="NZ_CAAAIK010000020.1"/>
</dbReference>
<dbReference type="Gene3D" id="3.20.20.150">
    <property type="entry name" value="Divalent-metal-dependent TIM barrel enzymes"/>
    <property type="match status" value="1"/>
</dbReference>
<dbReference type="HAMAP" id="MF_00697">
    <property type="entry name" value="UPF0276"/>
    <property type="match status" value="1"/>
</dbReference>
<accession>A0A0W0Y3S7</accession>
<protein>
    <recommendedName>
        <fullName evidence="1">UPF0276 protein Lqui_0278</fullName>
    </recommendedName>
</protein>
<dbReference type="EMBL" id="LNYS01000006">
    <property type="protein sequence ID" value="KTD51434.1"/>
    <property type="molecule type" value="Genomic_DNA"/>
</dbReference>
<dbReference type="PANTHER" id="PTHR42194:SF1">
    <property type="entry name" value="UPF0276 PROTEIN HI_1600"/>
    <property type="match status" value="1"/>
</dbReference>
<comment type="similarity">
    <text evidence="1">Belongs to the UPF0276 family.</text>
</comment>